<feature type="chain" id="PRO_5024848107" description="PEP-CTERM protein-sorting domain-containing protein" evidence="1">
    <location>
        <begin position="27"/>
        <end position="435"/>
    </location>
</feature>
<proteinExistence type="predicted"/>
<keyword evidence="1" id="KW-0732">Signal</keyword>
<reference evidence="3" key="1">
    <citation type="submission" date="2019-10" db="EMBL/GenBank/DDBJ databases">
        <title>Lacipirellula parvula gen. nov., sp. nov., representing a lineage of planctomycetes widespread in freshwater anoxic habitats, and description of the family Lacipirellulaceae.</title>
        <authorList>
            <person name="Dedysh S.N."/>
            <person name="Kulichevskaya I.S."/>
            <person name="Beletsky A.V."/>
            <person name="Rakitin A.L."/>
            <person name="Mardanov A.V."/>
            <person name="Ivanova A.A."/>
            <person name="Saltykova V.X."/>
            <person name="Rijpstra W.I.C."/>
            <person name="Sinninghe Damste J.S."/>
            <person name="Ravin N.V."/>
        </authorList>
    </citation>
    <scope>NUCLEOTIDE SEQUENCE [LARGE SCALE GENOMIC DNA]</scope>
    <source>
        <strain evidence="3">PX69</strain>
    </source>
</reference>
<dbReference type="CDD" id="cd14256">
    <property type="entry name" value="Dockerin_I"/>
    <property type="match status" value="1"/>
</dbReference>
<name>A0A5K7XAH1_9BACT</name>
<accession>A0A5K7XAH1</accession>
<dbReference type="Gene3D" id="1.10.1330.10">
    <property type="entry name" value="Dockerin domain"/>
    <property type="match status" value="1"/>
</dbReference>
<dbReference type="EMBL" id="AP021861">
    <property type="protein sequence ID" value="BBO33710.1"/>
    <property type="molecule type" value="Genomic_DNA"/>
</dbReference>
<organism evidence="2 3">
    <name type="scientific">Lacipirellula parvula</name>
    <dbReference type="NCBI Taxonomy" id="2650471"/>
    <lineage>
        <taxon>Bacteria</taxon>
        <taxon>Pseudomonadati</taxon>
        <taxon>Planctomycetota</taxon>
        <taxon>Planctomycetia</taxon>
        <taxon>Pirellulales</taxon>
        <taxon>Lacipirellulaceae</taxon>
        <taxon>Lacipirellula</taxon>
    </lineage>
</organism>
<evidence type="ECO:0000313" key="2">
    <source>
        <dbReference type="EMBL" id="BBO33710.1"/>
    </source>
</evidence>
<dbReference type="RefSeq" id="WP_152099431.1">
    <property type="nucleotide sequence ID" value="NZ_AP021861.1"/>
</dbReference>
<dbReference type="InterPro" id="IPR018247">
    <property type="entry name" value="EF_Hand_1_Ca_BS"/>
</dbReference>
<dbReference type="GO" id="GO:0000272">
    <property type="term" value="P:polysaccharide catabolic process"/>
    <property type="evidence" value="ECO:0007669"/>
    <property type="project" value="InterPro"/>
</dbReference>
<feature type="signal peptide" evidence="1">
    <location>
        <begin position="1"/>
        <end position="26"/>
    </location>
</feature>
<dbReference type="AlphaFoldDB" id="A0A5K7XAH1"/>
<keyword evidence="3" id="KW-1185">Reference proteome</keyword>
<dbReference type="SUPFAM" id="SSF63446">
    <property type="entry name" value="Type I dockerin domain"/>
    <property type="match status" value="1"/>
</dbReference>
<protein>
    <recommendedName>
        <fullName evidence="4">PEP-CTERM protein-sorting domain-containing protein</fullName>
    </recommendedName>
</protein>
<dbReference type="Proteomes" id="UP000326837">
    <property type="component" value="Chromosome"/>
</dbReference>
<dbReference type="InterPro" id="IPR036439">
    <property type="entry name" value="Dockerin_dom_sf"/>
</dbReference>
<evidence type="ECO:0008006" key="4">
    <source>
        <dbReference type="Google" id="ProtNLM"/>
    </source>
</evidence>
<evidence type="ECO:0000256" key="1">
    <source>
        <dbReference type="SAM" id="SignalP"/>
    </source>
</evidence>
<gene>
    <name evidence="2" type="ORF">PLANPX_3322</name>
</gene>
<evidence type="ECO:0000313" key="3">
    <source>
        <dbReference type="Proteomes" id="UP000326837"/>
    </source>
</evidence>
<sequence length="435" mass="45932">MTRRRYLSSILLGQGLALLFTVTAFAQPTPPAVLNTTDPALRLWLDASTLSTAGYLTGDPVTSWTDKSSYGTIMAPRTTTNPNGPGIGDPVEENPHFELVDIAGKMTPTVRFDRDGPPSQYGNPAVDGSGSTDRLYQTNNLKTQANPSAFDPLDIGDGSSLTTFLVYKPAVTTSLNSGGGPILGTQVVYGKRGTSSSVYMFGINNSPNNGYNTFVSYDGPVLYQSLTKPTEQVWHVTSMVITDNPGSSDVDTLQFFDAESMTPNQTLTEMGTQRQDGVPNNIINGRNASTPEPFGIGGHSQACCGEGETFGGNIAELIIFSKKLTAQEYADVGAYLSQKYFTPGASVPGDYNGDGSVNGDDLAVWKTQYGQALPAAPNADGTGDGVIDGADFLFWQRAMGGGAGVAAASAVPEPTSALLLVSAVSMLAWERRRRA</sequence>
<dbReference type="KEGG" id="lpav:PLANPX_3322"/>
<dbReference type="PROSITE" id="PS00018">
    <property type="entry name" value="EF_HAND_1"/>
    <property type="match status" value="1"/>
</dbReference>